<organism evidence="8 9">
    <name type="scientific">Halopenitus malekzadehii</name>
    <dbReference type="NCBI Taxonomy" id="1267564"/>
    <lineage>
        <taxon>Archaea</taxon>
        <taxon>Methanobacteriati</taxon>
        <taxon>Methanobacteriota</taxon>
        <taxon>Stenosarchaea group</taxon>
        <taxon>Halobacteria</taxon>
        <taxon>Halobacteriales</taxon>
        <taxon>Haloferacaceae</taxon>
        <taxon>Halopenitus</taxon>
    </lineage>
</organism>
<reference evidence="8 9" key="1">
    <citation type="submission" date="2016-10" db="EMBL/GenBank/DDBJ databases">
        <authorList>
            <person name="de Groot N.N."/>
        </authorList>
    </citation>
    <scope>NUCLEOTIDE SEQUENCE [LARGE SCALE GENOMIC DNA]</scope>
    <source>
        <strain evidence="8 9">IBRC-M10418</strain>
    </source>
</reference>
<feature type="transmembrane region" description="Helical" evidence="6">
    <location>
        <begin position="162"/>
        <end position="182"/>
    </location>
</feature>
<dbReference type="OrthoDB" id="76879at2157"/>
<gene>
    <name evidence="8" type="ORF">SAMN05192561_10279</name>
</gene>
<evidence type="ECO:0000259" key="7">
    <source>
        <dbReference type="Pfam" id="PF03553"/>
    </source>
</evidence>
<feature type="transmembrane region" description="Helical" evidence="6">
    <location>
        <begin position="324"/>
        <end position="345"/>
    </location>
</feature>
<feature type="transmembrane region" description="Helical" evidence="6">
    <location>
        <begin position="281"/>
        <end position="304"/>
    </location>
</feature>
<feature type="transmembrane region" description="Helical" evidence="6">
    <location>
        <begin position="120"/>
        <end position="141"/>
    </location>
</feature>
<keyword evidence="2" id="KW-1003">Cell membrane</keyword>
<keyword evidence="9" id="KW-1185">Reference proteome</keyword>
<dbReference type="PANTHER" id="PTHR43478">
    <property type="entry name" value="NA+/H+ ANTIPORTER-RELATED"/>
    <property type="match status" value="1"/>
</dbReference>
<name>A0A1H6IAZ8_9EURY</name>
<dbReference type="AlphaFoldDB" id="A0A1H6IAZ8"/>
<keyword evidence="3 6" id="KW-0812">Transmembrane</keyword>
<evidence type="ECO:0000256" key="6">
    <source>
        <dbReference type="SAM" id="Phobius"/>
    </source>
</evidence>
<dbReference type="EMBL" id="FNWU01000002">
    <property type="protein sequence ID" value="SEH45827.1"/>
    <property type="molecule type" value="Genomic_DNA"/>
</dbReference>
<dbReference type="Pfam" id="PF03553">
    <property type="entry name" value="Na_H_antiporter"/>
    <property type="match status" value="1"/>
</dbReference>
<dbReference type="PANTHER" id="PTHR43478:SF1">
    <property type="entry name" value="NA+_H+ ANTIPORTER NHAC-LIKE C-TERMINAL DOMAIN-CONTAINING PROTEIN"/>
    <property type="match status" value="1"/>
</dbReference>
<evidence type="ECO:0000256" key="1">
    <source>
        <dbReference type="ARBA" id="ARBA00004651"/>
    </source>
</evidence>
<keyword evidence="4 6" id="KW-1133">Transmembrane helix</keyword>
<feature type="transmembrane region" description="Helical" evidence="6">
    <location>
        <begin position="516"/>
        <end position="533"/>
    </location>
</feature>
<feature type="transmembrane region" description="Helical" evidence="6">
    <location>
        <begin position="357"/>
        <end position="374"/>
    </location>
</feature>
<evidence type="ECO:0000313" key="8">
    <source>
        <dbReference type="EMBL" id="SEH45827.1"/>
    </source>
</evidence>
<dbReference type="STRING" id="1267564.SAMN05192561_10279"/>
<dbReference type="GO" id="GO:0005886">
    <property type="term" value="C:plasma membrane"/>
    <property type="evidence" value="ECO:0007669"/>
    <property type="project" value="UniProtKB-SubCell"/>
</dbReference>
<proteinExistence type="predicted"/>
<feature type="transmembrane region" description="Helical" evidence="6">
    <location>
        <begin position="394"/>
        <end position="413"/>
    </location>
</feature>
<evidence type="ECO:0000256" key="2">
    <source>
        <dbReference type="ARBA" id="ARBA00022475"/>
    </source>
</evidence>
<protein>
    <submittedName>
        <fullName evidence="8">Na+/H+ antiporter NhaC</fullName>
    </submittedName>
</protein>
<evidence type="ECO:0000313" key="9">
    <source>
        <dbReference type="Proteomes" id="UP000199215"/>
    </source>
</evidence>
<feature type="transmembrane region" description="Helical" evidence="6">
    <location>
        <begin position="490"/>
        <end position="510"/>
    </location>
</feature>
<dbReference type="RefSeq" id="WP_092815870.1">
    <property type="nucleotide sequence ID" value="NZ_FNWU01000002.1"/>
</dbReference>
<feature type="domain" description="Na+/H+ antiporter NhaC-like C-terminal" evidence="7">
    <location>
        <begin position="171"/>
        <end position="508"/>
    </location>
</feature>
<dbReference type="InterPro" id="IPR018461">
    <property type="entry name" value="Na/H_Antiport_NhaC-like_C"/>
</dbReference>
<evidence type="ECO:0000256" key="4">
    <source>
        <dbReference type="ARBA" id="ARBA00022989"/>
    </source>
</evidence>
<feature type="transmembrane region" description="Helical" evidence="6">
    <location>
        <begin position="210"/>
        <end position="228"/>
    </location>
</feature>
<evidence type="ECO:0000256" key="3">
    <source>
        <dbReference type="ARBA" id="ARBA00022692"/>
    </source>
</evidence>
<feature type="transmembrane region" description="Helical" evidence="6">
    <location>
        <begin position="53"/>
        <end position="72"/>
    </location>
</feature>
<keyword evidence="5 6" id="KW-0472">Membrane</keyword>
<accession>A0A1H6IAZ8</accession>
<sequence>MVEFGAASLIPPVLAIALAIVTRKAVLSLFLGIWSGGVIQAGGPTLLGDPVGWVSGVVAAGFGFFPAFDWIIAAIAGEFHATIIVFTLLLGSGVAMVWNLGGSYAIRDWALKRLTTQRKAGVSIAVLGVILFFDDYANTAIVGSSMKDVSDRLRISREKLSYLVDSTAAPVATLGISSWVAFQLSLISDGYEAAGVSDHPPVFEVFVNSIPFNMYAILAIVMVFVIVLSGRDYGEMLTAEHRSWSTGKVNREEARPMQDVAAELGDPSAANPRLINFFGPVAVLIVVTLIGALWTGGFTLGGFLADPTGALWDGVTNAAYDKALLYGSFAMVVTGFVLGKVYGIFGLGEATDTTIDGFGIMLTAVSILSLAWGIGEVVSALGTGEYVAGVAEGVVNPAILPALVLVIAAFMAFSTGTSWGTMGILTPIVIPVAWSITGGGAAGHTLVAVMVGTIFSGSIFGDHTSPISDTTVLSATFTGADLIDHVRTQLYYAGTVGIVAIVLLLVWGYVGISPLVLLPIGAVVLVGLVYGLSEFDARRRGISPIAANTPREDVEEMDADADAGAE</sequence>
<dbReference type="Proteomes" id="UP000199215">
    <property type="component" value="Unassembled WGS sequence"/>
</dbReference>
<feature type="transmembrane region" description="Helical" evidence="6">
    <location>
        <begin position="79"/>
        <end position="100"/>
    </location>
</feature>
<evidence type="ECO:0000256" key="5">
    <source>
        <dbReference type="ARBA" id="ARBA00023136"/>
    </source>
</evidence>
<comment type="subcellular location">
    <subcellularLocation>
        <location evidence="1">Cell membrane</location>
        <topology evidence="1">Multi-pass membrane protein</topology>
    </subcellularLocation>
</comment>